<accession>A0A3P3XGA1</accession>
<protein>
    <recommendedName>
        <fullName evidence="6">TVP38/TMEM64 family membrane protein</fullName>
    </recommendedName>
</protein>
<feature type="transmembrane region" description="Helical" evidence="6">
    <location>
        <begin position="228"/>
        <end position="248"/>
    </location>
</feature>
<keyword evidence="2 6" id="KW-1003">Cell membrane</keyword>
<evidence type="ECO:0000256" key="1">
    <source>
        <dbReference type="ARBA" id="ARBA00004651"/>
    </source>
</evidence>
<dbReference type="Pfam" id="PF09335">
    <property type="entry name" value="VTT_dom"/>
    <property type="match status" value="1"/>
</dbReference>
<evidence type="ECO:0000256" key="2">
    <source>
        <dbReference type="ARBA" id="ARBA00022475"/>
    </source>
</evidence>
<dbReference type="AlphaFoldDB" id="A0A3P3XGA1"/>
<dbReference type="GO" id="GO:0005886">
    <property type="term" value="C:plasma membrane"/>
    <property type="evidence" value="ECO:0007669"/>
    <property type="project" value="UniProtKB-SubCell"/>
</dbReference>
<evidence type="ECO:0000256" key="5">
    <source>
        <dbReference type="ARBA" id="ARBA00023136"/>
    </source>
</evidence>
<name>A0A3P3XGA1_9SPIR</name>
<dbReference type="InterPro" id="IPR015414">
    <property type="entry name" value="TMEM64"/>
</dbReference>
<keyword evidence="4 6" id="KW-1133">Transmembrane helix</keyword>
<feature type="transmembrane region" description="Helical" evidence="6">
    <location>
        <begin position="170"/>
        <end position="191"/>
    </location>
</feature>
<keyword evidence="3 6" id="KW-0812">Transmembrane</keyword>
<dbReference type="EMBL" id="FWDM01000007">
    <property type="protein sequence ID" value="SLM10895.1"/>
    <property type="molecule type" value="Genomic_DNA"/>
</dbReference>
<evidence type="ECO:0000256" key="6">
    <source>
        <dbReference type="RuleBase" id="RU366058"/>
    </source>
</evidence>
<evidence type="ECO:0000256" key="3">
    <source>
        <dbReference type="ARBA" id="ARBA00022692"/>
    </source>
</evidence>
<feature type="transmembrane region" description="Helical" evidence="6">
    <location>
        <begin position="45"/>
        <end position="66"/>
    </location>
</feature>
<gene>
    <name evidence="9" type="ORF">SPIROBIBN47_150159</name>
</gene>
<evidence type="ECO:0000259" key="8">
    <source>
        <dbReference type="Pfam" id="PF09335"/>
    </source>
</evidence>
<evidence type="ECO:0000313" key="9">
    <source>
        <dbReference type="EMBL" id="SLM10895.1"/>
    </source>
</evidence>
<dbReference type="PANTHER" id="PTHR12677">
    <property type="entry name" value="GOLGI APPARATUS MEMBRANE PROTEIN TVP38-RELATED"/>
    <property type="match status" value="1"/>
</dbReference>
<comment type="similarity">
    <text evidence="6">Belongs to the TVP38/TMEM64 family.</text>
</comment>
<reference evidence="9" key="1">
    <citation type="submission" date="2017-02" db="EMBL/GenBank/DDBJ databases">
        <authorList>
            <person name="Regsiter A."/>
            <person name="William W."/>
        </authorList>
    </citation>
    <scope>NUCLEOTIDE SEQUENCE</scope>
    <source>
        <strain evidence="9">Bib</strain>
    </source>
</reference>
<feature type="domain" description="VTT" evidence="8">
    <location>
        <begin position="103"/>
        <end position="221"/>
    </location>
</feature>
<proteinExistence type="inferred from homology"/>
<keyword evidence="5 6" id="KW-0472">Membrane</keyword>
<feature type="transmembrane region" description="Helical" evidence="6">
    <location>
        <begin position="198"/>
        <end position="222"/>
    </location>
</feature>
<sequence length="265" mass="28748">MSNKKEQKKQASLQSGALQPHVSQPEAQKKQPEPQGKQAPGLSSFAFPILLVLFVVAGFLLRGALAPLLSKKEALREWVLAFGAFGWLVFISLQILQVVIFIIPGEVMQISGGFIFGFWGGLALTIAGIGIGSAINFLLGKALGPQFLMAILSREQYEKLQRYAKDARTFAGLILLFLIPGIPKDVLCYFAGAGEREFLYFIVASMLARMPGIIGTTLAGSAVYKDKLGLVVVLAVVTAIAMILGIFFRNKIEAAIKKLLHRKKA</sequence>
<dbReference type="InterPro" id="IPR032816">
    <property type="entry name" value="VTT_dom"/>
</dbReference>
<evidence type="ECO:0000256" key="4">
    <source>
        <dbReference type="ARBA" id="ARBA00022989"/>
    </source>
</evidence>
<feature type="transmembrane region" description="Helical" evidence="6">
    <location>
        <begin position="78"/>
        <end position="103"/>
    </location>
</feature>
<feature type="region of interest" description="Disordered" evidence="7">
    <location>
        <begin position="1"/>
        <end position="39"/>
    </location>
</feature>
<dbReference type="PANTHER" id="PTHR12677:SF59">
    <property type="entry name" value="GOLGI APPARATUS MEMBRANE PROTEIN TVP38-RELATED"/>
    <property type="match status" value="1"/>
</dbReference>
<feature type="transmembrane region" description="Helical" evidence="6">
    <location>
        <begin position="115"/>
        <end position="139"/>
    </location>
</feature>
<organism evidence="9">
    <name type="scientific">uncultured spirochete</name>
    <dbReference type="NCBI Taxonomy" id="156406"/>
    <lineage>
        <taxon>Bacteria</taxon>
        <taxon>Pseudomonadati</taxon>
        <taxon>Spirochaetota</taxon>
        <taxon>Spirochaetia</taxon>
        <taxon>Spirochaetales</taxon>
        <taxon>environmental samples</taxon>
    </lineage>
</organism>
<evidence type="ECO:0000256" key="7">
    <source>
        <dbReference type="SAM" id="MobiDB-lite"/>
    </source>
</evidence>
<comment type="subcellular location">
    <subcellularLocation>
        <location evidence="1 6">Cell membrane</location>
        <topology evidence="1 6">Multi-pass membrane protein</topology>
    </subcellularLocation>
</comment>